<evidence type="ECO:0008006" key="3">
    <source>
        <dbReference type="Google" id="ProtNLM"/>
    </source>
</evidence>
<evidence type="ECO:0000313" key="2">
    <source>
        <dbReference type="Proteomes" id="UP000694050"/>
    </source>
</evidence>
<dbReference type="AlphaFoldDB" id="A0A8J5TWR0"/>
<accession>A0A8J5TWR0</accession>
<evidence type="ECO:0000313" key="1">
    <source>
        <dbReference type="EMBL" id="KAG7402846.1"/>
    </source>
</evidence>
<dbReference type="Proteomes" id="UP000694050">
    <property type="component" value="Unassembled WGS sequence"/>
</dbReference>
<protein>
    <recommendedName>
        <fullName evidence="3">ABM domain-containing protein</fullName>
    </recommendedName>
</protein>
<reference evidence="1" key="1">
    <citation type="submission" date="2021-04" db="EMBL/GenBank/DDBJ databases">
        <title>First draft genome resource for Brassicaceae pathogens Fusarium oxysporum f. sp. raphani and Fusarium oxysporum f. sp. rapae.</title>
        <authorList>
            <person name="Asai S."/>
        </authorList>
    </citation>
    <scope>NUCLEOTIDE SEQUENCE</scope>
    <source>
        <strain evidence="1">Tf1208</strain>
    </source>
</reference>
<organism evidence="1 2">
    <name type="scientific">Fusarium oxysporum f. sp. rapae</name>
    <dbReference type="NCBI Taxonomy" id="485398"/>
    <lineage>
        <taxon>Eukaryota</taxon>
        <taxon>Fungi</taxon>
        <taxon>Dikarya</taxon>
        <taxon>Ascomycota</taxon>
        <taxon>Pezizomycotina</taxon>
        <taxon>Sordariomycetes</taxon>
        <taxon>Hypocreomycetidae</taxon>
        <taxon>Hypocreales</taxon>
        <taxon>Nectriaceae</taxon>
        <taxon>Fusarium</taxon>
        <taxon>Fusarium oxysporum species complex</taxon>
    </lineage>
</organism>
<comment type="caution">
    <text evidence="1">The sequence shown here is derived from an EMBL/GenBank/DDBJ whole genome shotgun (WGS) entry which is preliminary data.</text>
</comment>
<proteinExistence type="predicted"/>
<name>A0A8J5TWR0_FUSOX</name>
<sequence>MPRPTTEIAVLALRPEANLADPNSEGSRIWRDCLKTASTYKGFQKCLYNVDKYNKNILVQLLDWESMEAHQAMIDSPGYAAFLDHVGTIMEGAPNLKHTRFTIYDAEGEVDVPPSTAFKGMATTINKFYLPSSVDVATVNAEALSLLRSLARRHRPKAMAKGWLLEQVEHEAVGGIAKVLVLVIGWDDPDKAMTFSASMEYKDKMNAIGAKASDSFVASF</sequence>
<gene>
    <name evidence="1" type="ORF">Forpe1208_v016767</name>
</gene>
<dbReference type="EMBL" id="JAELUQ010000016">
    <property type="protein sequence ID" value="KAG7402846.1"/>
    <property type="molecule type" value="Genomic_DNA"/>
</dbReference>